<proteinExistence type="predicted"/>
<dbReference type="Proteomes" id="UP000294513">
    <property type="component" value="Unassembled WGS sequence"/>
</dbReference>
<dbReference type="AlphaFoldDB" id="A0A4R5CIK2"/>
<evidence type="ECO:0000313" key="3">
    <source>
        <dbReference type="Proteomes" id="UP000294513"/>
    </source>
</evidence>
<dbReference type="EMBL" id="SMKU01000003">
    <property type="protein sequence ID" value="TDD97164.1"/>
    <property type="molecule type" value="Genomic_DNA"/>
</dbReference>
<protein>
    <submittedName>
        <fullName evidence="2">Phage portal protein</fullName>
    </submittedName>
</protein>
<dbReference type="Pfam" id="PF05133">
    <property type="entry name" value="SPP1_portal"/>
    <property type="match status" value="1"/>
</dbReference>
<dbReference type="InterPro" id="IPR021145">
    <property type="entry name" value="Portal_protein_SPP1_Gp6-like"/>
</dbReference>
<feature type="region of interest" description="Disordered" evidence="1">
    <location>
        <begin position="457"/>
        <end position="491"/>
    </location>
</feature>
<dbReference type="OrthoDB" id="1780383at2"/>
<sequence>MAEVFRDPQFAGPLVPSNVEEWISHLQGRLMMQRQQVTEYFAHYDGEISALAFAQAKYTEEFGDLFGNWRVNISEIVADLLAERLNIQGFRMSEEPEADEEASEIWQRSGMDREAPLATVEMLVGGQTFLKVWGDSEDKAIITPESALECAVQYYPGSRTKVGAALKWYFDEFGAEWTELYLPDRIYKNVRPAPGKQWETTKDIPNPLKQVPIVPLRNRARLSAKPRSELASIVPLEKAIGKLAADMLVNSEFNAYPQRIIAGLELLENPDGTLAAPIKSAIDRLLVFEEAEVKWGQFEASDLKGYVEAINLMFQIAATVARLPAHYMLVGGTTQAPSGEALQSSETALVSKAQRIQRTSGEDWEDVMRLAFAVQGDSARAQYWNAEIIWEDAEHRSEAVATDAAVKKVQAGIIPAAQAAEDLGYTPTQIQRFDDMIAEDQQRAIEHQRAMAEITGGIGGAAPAGNGSKANEASKPSASNRGNTARKIADR</sequence>
<evidence type="ECO:0000313" key="2">
    <source>
        <dbReference type="EMBL" id="TDD97164.1"/>
    </source>
</evidence>
<comment type="caution">
    <text evidence="2">The sequence shown here is derived from an EMBL/GenBank/DDBJ whole genome shotgun (WGS) entry which is preliminary data.</text>
</comment>
<gene>
    <name evidence="2" type="ORF">E1298_01645</name>
</gene>
<evidence type="ECO:0000256" key="1">
    <source>
        <dbReference type="SAM" id="MobiDB-lite"/>
    </source>
</evidence>
<name>A0A4R5CIK2_9ACTN</name>
<keyword evidence="3" id="KW-1185">Reference proteome</keyword>
<dbReference type="RefSeq" id="WP_131888924.1">
    <property type="nucleotide sequence ID" value="NZ_SMKU01000003.1"/>
</dbReference>
<feature type="compositionally biased region" description="Polar residues" evidence="1">
    <location>
        <begin position="468"/>
        <end position="483"/>
    </location>
</feature>
<reference evidence="2 3" key="1">
    <citation type="submission" date="2019-03" db="EMBL/GenBank/DDBJ databases">
        <title>Draft genome sequences of novel Actinobacteria.</title>
        <authorList>
            <person name="Sahin N."/>
            <person name="Ay H."/>
            <person name="Saygin H."/>
        </authorList>
    </citation>
    <scope>NUCLEOTIDE SEQUENCE [LARGE SCALE GENOMIC DNA]</scope>
    <source>
        <strain evidence="2 3">H3C3</strain>
    </source>
</reference>
<accession>A0A4R5CIK2</accession>
<organism evidence="2 3">
    <name type="scientific">Actinomadura rubrisoli</name>
    <dbReference type="NCBI Taxonomy" id="2530368"/>
    <lineage>
        <taxon>Bacteria</taxon>
        <taxon>Bacillati</taxon>
        <taxon>Actinomycetota</taxon>
        <taxon>Actinomycetes</taxon>
        <taxon>Streptosporangiales</taxon>
        <taxon>Thermomonosporaceae</taxon>
        <taxon>Actinomadura</taxon>
    </lineage>
</organism>